<dbReference type="InterPro" id="IPR026960">
    <property type="entry name" value="RVT-Znf"/>
</dbReference>
<comment type="caution">
    <text evidence="2">The sequence shown here is derived from an EMBL/GenBank/DDBJ whole genome shotgun (WGS) entry which is preliminary data.</text>
</comment>
<dbReference type="InterPro" id="IPR043502">
    <property type="entry name" value="DNA/RNA_pol_sf"/>
</dbReference>
<feature type="domain" description="Reverse transcriptase" evidence="1">
    <location>
        <begin position="403"/>
        <end position="680"/>
    </location>
</feature>
<dbReference type="Gene3D" id="3.60.10.10">
    <property type="entry name" value="Endonuclease/exonuclease/phosphatase"/>
    <property type="match status" value="1"/>
</dbReference>
<dbReference type="Pfam" id="PF13966">
    <property type="entry name" value="zf-RVT"/>
    <property type="match status" value="1"/>
</dbReference>
<proteinExistence type="predicted"/>
<dbReference type="InterPro" id="IPR036691">
    <property type="entry name" value="Endo/exonu/phosph_ase_sf"/>
</dbReference>
<dbReference type="Pfam" id="PF00078">
    <property type="entry name" value="RVT_1"/>
    <property type="match status" value="1"/>
</dbReference>
<dbReference type="SUPFAM" id="SSF56219">
    <property type="entry name" value="DNase I-like"/>
    <property type="match status" value="1"/>
</dbReference>
<name>A0A6D2K3M1_9BRAS</name>
<dbReference type="PANTHER" id="PTHR33116">
    <property type="entry name" value="REVERSE TRANSCRIPTASE ZINC-BINDING DOMAIN-CONTAINING PROTEIN-RELATED-RELATED"/>
    <property type="match status" value="1"/>
</dbReference>
<evidence type="ECO:0000313" key="2">
    <source>
        <dbReference type="EMBL" id="CAA7048764.1"/>
    </source>
</evidence>
<dbReference type="CDD" id="cd01650">
    <property type="entry name" value="RT_nLTR_like"/>
    <property type="match status" value="1"/>
</dbReference>
<dbReference type="PANTHER" id="PTHR33116:SF80">
    <property type="entry name" value="REVERSE TRANSCRIPTASE ZINC-BINDING DOMAIN-CONTAINING PROTEIN"/>
    <property type="match status" value="1"/>
</dbReference>
<organism evidence="2 3">
    <name type="scientific">Microthlaspi erraticum</name>
    <dbReference type="NCBI Taxonomy" id="1685480"/>
    <lineage>
        <taxon>Eukaryota</taxon>
        <taxon>Viridiplantae</taxon>
        <taxon>Streptophyta</taxon>
        <taxon>Embryophyta</taxon>
        <taxon>Tracheophyta</taxon>
        <taxon>Spermatophyta</taxon>
        <taxon>Magnoliopsida</taxon>
        <taxon>eudicotyledons</taxon>
        <taxon>Gunneridae</taxon>
        <taxon>Pentapetalae</taxon>
        <taxon>rosids</taxon>
        <taxon>malvids</taxon>
        <taxon>Brassicales</taxon>
        <taxon>Brassicaceae</taxon>
        <taxon>Coluteocarpeae</taxon>
        <taxon>Microthlaspi</taxon>
    </lineage>
</organism>
<sequence>MVTCEVRLPEYQNPCVVSFVYASNEAVVRRALWADIIALSSDQRVRGKSWILLGDFNQVLRPSEHYPAPSLNVNRASRELNDCLLDAALSDLTFRGCSFTWWNRRSTGAVAKKLDRVLVNDQWDLDFPSAFANFGEPSFSDHASCEVSLQHVIQRAKKPFKFFNFLLQNNDFVPMIANQWFSLNVVGSDMFRLSKKLKALKNPIRTFTKSNFSDLEKRTAEAHEEVIHAQSLLLSNPSSSLAEREIEATRKWHILVKAEEAFLQQKSRVSWLREGDSNSAYFHRMVATRTSINHIHYLQDSAGTRFDSQPEIQGHCVDYFAELLGGVVSQSLFLQEDISALLASDCSLEQNAMLISEFSSQKIKDAFFSLPRNKTCGPDGFTAEFFISCWNFIGPEVIAAVKEFFRSGKILKQWNATSLVLIPKVTNAVSTKDFRPISCLNTVYKVISKLLASRLQQVLSSVISHSQSAFMPGRLLAENVLLATEIVHGYNRRNIDPRAMLKVDLRKAFDTVRWDFVEATLKGLHLPQKFIDWILECISTPTFSVVVNGQSSGFFKSTKGLRQGDSLSPYLFVLTMEVFSRLLKSRFDSDYIVHHPRTSELKISHLMFADDVMIFFDGSSSSLHGISETLDDFSSWSGLCMNQEKTHLYHAGLDHMEAAAITSYGFPIGSFPIRYLGLPLMHRKLKISEYSPLLDKLPGRFKSWAVRSLSFAGRLQLISSVVSGTVNFWITTFMLPKGCIKKIESMCNRFLWSGAIEGPCLTKVSWSSVCLPKKEGGLGLRCFSVWNTALCLRFIWLMFSTSDSLWVAWHKFHYLQRKSFWALEENQRDSWTWKSLLRLRPLAENFIKCRVGNGRTASFWFDTWSPIGPLIKALGHDGPRNLRLPLNALVAEACDTQGWTLPSPRSDVALDLHAFLTTISVPNTSLVPDTYDWVVNGVNCRGYSSKITWDFIKPRENEKDWYKSIWFKGSTPKLSFFMWVAQLNRLPTRMRLASWGLNVPTTCCFCSTENETRDHLLLRCDFSKELWSVVHSRLGYLSFSFHSWSDLIAWMKENTDRAPCTLRKLVAQATVYTLWIERNNRIFTGVSSTPGQIFRVLDRLIKNSITARRSRNSFGNLMISWLQ</sequence>
<dbReference type="InterPro" id="IPR000477">
    <property type="entry name" value="RT_dom"/>
</dbReference>
<protein>
    <recommendedName>
        <fullName evidence="1">Reverse transcriptase domain-containing protein</fullName>
    </recommendedName>
</protein>
<reference evidence="2" key="1">
    <citation type="submission" date="2020-01" db="EMBL/GenBank/DDBJ databases">
        <authorList>
            <person name="Mishra B."/>
        </authorList>
    </citation>
    <scope>NUCLEOTIDE SEQUENCE [LARGE SCALE GENOMIC DNA]</scope>
</reference>
<gene>
    <name evidence="2" type="ORF">MERR_LOCUS35999</name>
</gene>
<dbReference type="SUPFAM" id="SSF56672">
    <property type="entry name" value="DNA/RNA polymerases"/>
    <property type="match status" value="1"/>
</dbReference>
<dbReference type="InterPro" id="IPR005135">
    <property type="entry name" value="Endo/exonuclease/phosphatase"/>
</dbReference>
<dbReference type="Proteomes" id="UP000467841">
    <property type="component" value="Unassembled WGS sequence"/>
</dbReference>
<evidence type="ECO:0000259" key="1">
    <source>
        <dbReference type="PROSITE" id="PS50878"/>
    </source>
</evidence>
<dbReference type="EMBL" id="CACVBM020001396">
    <property type="protein sequence ID" value="CAA7048764.1"/>
    <property type="molecule type" value="Genomic_DNA"/>
</dbReference>
<keyword evidence="3" id="KW-1185">Reference proteome</keyword>
<dbReference type="GO" id="GO:0003824">
    <property type="term" value="F:catalytic activity"/>
    <property type="evidence" value="ECO:0007669"/>
    <property type="project" value="InterPro"/>
</dbReference>
<dbReference type="AlphaFoldDB" id="A0A6D2K3M1"/>
<evidence type="ECO:0000313" key="3">
    <source>
        <dbReference type="Proteomes" id="UP000467841"/>
    </source>
</evidence>
<dbReference type="PROSITE" id="PS50878">
    <property type="entry name" value="RT_POL"/>
    <property type="match status" value="1"/>
</dbReference>
<dbReference type="OrthoDB" id="1609566at2759"/>
<accession>A0A6D2K3M1</accession>
<dbReference type="Pfam" id="PF03372">
    <property type="entry name" value="Exo_endo_phos"/>
    <property type="match status" value="1"/>
</dbReference>